<feature type="domain" description="HTH merR-type" evidence="2">
    <location>
        <begin position="1"/>
        <end position="70"/>
    </location>
</feature>
<dbReference type="SMART" id="SM00422">
    <property type="entry name" value="HTH_MERR"/>
    <property type="match status" value="1"/>
</dbReference>
<evidence type="ECO:0000313" key="3">
    <source>
        <dbReference type="EMBL" id="TQJ13299.1"/>
    </source>
</evidence>
<accession>A0A542ED95</accession>
<dbReference type="EMBL" id="VFMO01000001">
    <property type="protein sequence ID" value="TQJ13299.1"/>
    <property type="molecule type" value="Genomic_DNA"/>
</dbReference>
<dbReference type="Pfam" id="PF13411">
    <property type="entry name" value="MerR_1"/>
    <property type="match status" value="1"/>
</dbReference>
<keyword evidence="1" id="KW-0238">DNA-binding</keyword>
<dbReference type="InterPro" id="IPR009061">
    <property type="entry name" value="DNA-bd_dom_put_sf"/>
</dbReference>
<evidence type="ECO:0000259" key="2">
    <source>
        <dbReference type="PROSITE" id="PS50937"/>
    </source>
</evidence>
<dbReference type="PROSITE" id="PS50937">
    <property type="entry name" value="HTH_MERR_2"/>
    <property type="match status" value="1"/>
</dbReference>
<dbReference type="Proteomes" id="UP000320806">
    <property type="component" value="Unassembled WGS sequence"/>
</dbReference>
<dbReference type="PANTHER" id="PTHR30204:SF98">
    <property type="entry name" value="HTH-TYPE TRANSCRIPTIONAL REGULATOR ADHR"/>
    <property type="match status" value="1"/>
</dbReference>
<evidence type="ECO:0000313" key="4">
    <source>
        <dbReference type="Proteomes" id="UP000320806"/>
    </source>
</evidence>
<evidence type="ECO:0000256" key="1">
    <source>
        <dbReference type="ARBA" id="ARBA00023125"/>
    </source>
</evidence>
<dbReference type="Gene3D" id="1.10.1660.10">
    <property type="match status" value="1"/>
</dbReference>
<reference evidence="3 4" key="1">
    <citation type="submission" date="2019-06" db="EMBL/GenBank/DDBJ databases">
        <title>Sequencing the genomes of 1000 actinobacteria strains.</title>
        <authorList>
            <person name="Klenk H.-P."/>
        </authorList>
    </citation>
    <scope>NUCLEOTIDE SEQUENCE [LARGE SCALE GENOMIC DNA]</scope>
    <source>
        <strain evidence="3 4">DSM 19828</strain>
    </source>
</reference>
<dbReference type="SUPFAM" id="SSF46955">
    <property type="entry name" value="Putative DNA-binding domain"/>
    <property type="match status" value="1"/>
</dbReference>
<dbReference type="GO" id="GO:0003677">
    <property type="term" value="F:DNA binding"/>
    <property type="evidence" value="ECO:0007669"/>
    <property type="project" value="UniProtKB-KW"/>
</dbReference>
<dbReference type="InterPro" id="IPR047057">
    <property type="entry name" value="MerR_fam"/>
</dbReference>
<sequence>MRISELSEVTGMPIATLKFYLREGVLHPGEAQAKTQSFYDDSHVERVRLVRALTEVGGLSIAATKMVVDAMNDPQVDRLSLLATAQKSLAPPVIVPRREHPLARQLLDKLGWEYSDGDRMVDLLERQLEVADEADVGMTMAHMVGLARMAHHIAEVDISLVPDDATLAVRNTVLGTAVSDKLLITLRRLAQSDVARRAGAETPQAEPISD</sequence>
<proteinExistence type="predicted"/>
<comment type="caution">
    <text evidence="3">The sequence shown here is derived from an EMBL/GenBank/DDBJ whole genome shotgun (WGS) entry which is preliminary data.</text>
</comment>
<dbReference type="PANTHER" id="PTHR30204">
    <property type="entry name" value="REDOX-CYCLING DRUG-SENSING TRANSCRIPTIONAL ACTIVATOR SOXR"/>
    <property type="match status" value="1"/>
</dbReference>
<organism evidence="3 4">
    <name type="scientific">Yimella lutea</name>
    <dbReference type="NCBI Taxonomy" id="587872"/>
    <lineage>
        <taxon>Bacteria</taxon>
        <taxon>Bacillati</taxon>
        <taxon>Actinomycetota</taxon>
        <taxon>Actinomycetes</taxon>
        <taxon>Micrococcales</taxon>
        <taxon>Dermacoccaceae</taxon>
        <taxon>Yimella</taxon>
    </lineage>
</organism>
<gene>
    <name evidence="3" type="ORF">FB459_0708</name>
</gene>
<keyword evidence="4" id="KW-1185">Reference proteome</keyword>
<name>A0A542ED95_9MICO</name>
<dbReference type="InterPro" id="IPR000551">
    <property type="entry name" value="MerR-type_HTH_dom"/>
</dbReference>
<dbReference type="AlphaFoldDB" id="A0A542ED95"/>
<protein>
    <submittedName>
        <fullName evidence="3">MerR-like DNA binding protein</fullName>
    </submittedName>
</protein>
<dbReference type="RefSeq" id="WP_281279524.1">
    <property type="nucleotide sequence ID" value="NZ_BAABCI010000015.1"/>
</dbReference>
<dbReference type="GO" id="GO:0003700">
    <property type="term" value="F:DNA-binding transcription factor activity"/>
    <property type="evidence" value="ECO:0007669"/>
    <property type="project" value="InterPro"/>
</dbReference>
<dbReference type="PRINTS" id="PR00040">
    <property type="entry name" value="HTHMERR"/>
</dbReference>